<dbReference type="PANTHER" id="PTHR33642:SF4">
    <property type="entry name" value="COX1_OXI3 INTRON 1 PROTEIN-RELATED"/>
    <property type="match status" value="1"/>
</dbReference>
<protein>
    <recommendedName>
        <fullName evidence="1">Reverse transcriptase domain-containing protein</fullName>
    </recommendedName>
</protein>
<organism evidence="2 3">
    <name type="scientific">Marinomonas profundi</name>
    <dbReference type="NCBI Taxonomy" id="2726122"/>
    <lineage>
        <taxon>Bacteria</taxon>
        <taxon>Pseudomonadati</taxon>
        <taxon>Pseudomonadota</taxon>
        <taxon>Gammaproteobacteria</taxon>
        <taxon>Oceanospirillales</taxon>
        <taxon>Oceanospirillaceae</taxon>
        <taxon>Marinomonas</taxon>
    </lineage>
</organism>
<dbReference type="SUPFAM" id="SSF56672">
    <property type="entry name" value="DNA/RNA polymerases"/>
    <property type="match status" value="1"/>
</dbReference>
<keyword evidence="3" id="KW-1185">Reference proteome</keyword>
<evidence type="ECO:0000259" key="1">
    <source>
        <dbReference type="PROSITE" id="PS50878"/>
    </source>
</evidence>
<dbReference type="PROSITE" id="PS50878">
    <property type="entry name" value="RT_POL"/>
    <property type="match status" value="1"/>
</dbReference>
<sequence>VRYADDWIIGVNGDKSVAKELKAKATKWLSEELHLTLSPEKTHLTHATKGEAFFLGTRIKASKGFLKKRILRGRPTTMMTGVGAIHLKVPMKQVIFNLAEKGFCRKSDKFPTAKREWLVCDEWEIVERYNAVLRGILNYYSFVYNRNELQRVHYILKFSLAHTLANRRRTSISKVLSAGKGSPTAFKNTKKGRVSVIFESPSFKVNTKKF</sequence>
<dbReference type="EMBL" id="JABAEK010000055">
    <property type="protein sequence ID" value="NLQ19217.1"/>
    <property type="molecule type" value="Genomic_DNA"/>
</dbReference>
<proteinExistence type="predicted"/>
<dbReference type="InterPro" id="IPR024937">
    <property type="entry name" value="Domain_X"/>
</dbReference>
<feature type="non-terminal residue" evidence="2">
    <location>
        <position position="210"/>
    </location>
</feature>
<dbReference type="PANTHER" id="PTHR33642">
    <property type="entry name" value="COX1/OXI3 INTRON 1 PROTEIN-RELATED"/>
    <property type="match status" value="1"/>
</dbReference>
<feature type="non-terminal residue" evidence="2">
    <location>
        <position position="1"/>
    </location>
</feature>
<dbReference type="GO" id="GO:0006397">
    <property type="term" value="P:mRNA processing"/>
    <property type="evidence" value="ECO:0007669"/>
    <property type="project" value="InterPro"/>
</dbReference>
<reference evidence="2 3" key="1">
    <citation type="submission" date="2020-04" db="EMBL/GenBank/DDBJ databases">
        <title>Marinomonas sp. M1K-6 isolated from the deep seawater of the Mariana Trench.</title>
        <authorList>
            <person name="Li Y."/>
        </authorList>
    </citation>
    <scope>NUCLEOTIDE SEQUENCE [LARGE SCALE GENOMIC DNA]</scope>
    <source>
        <strain evidence="2 3">M1K-6</strain>
    </source>
</reference>
<dbReference type="Pfam" id="PF01348">
    <property type="entry name" value="Intron_maturas2"/>
    <property type="match status" value="1"/>
</dbReference>
<dbReference type="InterPro" id="IPR000477">
    <property type="entry name" value="RT_dom"/>
</dbReference>
<name>A0A847RD00_9GAMM</name>
<feature type="domain" description="Reverse transcriptase" evidence="1">
    <location>
        <begin position="1"/>
        <end position="59"/>
    </location>
</feature>
<dbReference type="RefSeq" id="WP_328796857.1">
    <property type="nucleotide sequence ID" value="NZ_JABAEK010000055.1"/>
</dbReference>
<gene>
    <name evidence="2" type="ORF">HGG82_16660</name>
</gene>
<dbReference type="AlphaFoldDB" id="A0A847RD00"/>
<comment type="caution">
    <text evidence="2">The sequence shown here is derived from an EMBL/GenBank/DDBJ whole genome shotgun (WGS) entry which is preliminary data.</text>
</comment>
<dbReference type="InterPro" id="IPR043502">
    <property type="entry name" value="DNA/RNA_pol_sf"/>
</dbReference>
<evidence type="ECO:0000313" key="2">
    <source>
        <dbReference type="EMBL" id="NLQ19217.1"/>
    </source>
</evidence>
<dbReference type="Proteomes" id="UP000586067">
    <property type="component" value="Unassembled WGS sequence"/>
</dbReference>
<evidence type="ECO:0000313" key="3">
    <source>
        <dbReference type="Proteomes" id="UP000586067"/>
    </source>
</evidence>
<accession>A0A847RD00</accession>